<dbReference type="RefSeq" id="XP_012183359.1">
    <property type="nucleotide sequence ID" value="XM_012327969.1"/>
</dbReference>
<dbReference type="EMBL" id="HE797141">
    <property type="protein sequence ID" value="CCM04076.1"/>
    <property type="molecule type" value="Genomic_DNA"/>
</dbReference>
<dbReference type="InterPro" id="IPR029058">
    <property type="entry name" value="AB_hydrolase_fold"/>
</dbReference>
<dbReference type="InParanoid" id="J4IB56"/>
<evidence type="ECO:0000256" key="6">
    <source>
        <dbReference type="ARBA" id="ARBA00034303"/>
    </source>
</evidence>
<evidence type="ECO:0000256" key="3">
    <source>
        <dbReference type="ARBA" id="ARBA00022989"/>
    </source>
</evidence>
<dbReference type="AlphaFoldDB" id="J4IB56"/>
<reference evidence="7 8" key="1">
    <citation type="journal article" date="2012" name="Appl. Environ. Microbiol.">
        <title>Short-read sequencing for genomic analysis of the brown rot fungus Fibroporia radiculosa.</title>
        <authorList>
            <person name="Tang J.D."/>
            <person name="Perkins A.D."/>
            <person name="Sonstegard T.S."/>
            <person name="Schroeder S.G."/>
            <person name="Burgess S.C."/>
            <person name="Diehl S.V."/>
        </authorList>
    </citation>
    <scope>NUCLEOTIDE SEQUENCE [LARGE SCALE GENOMIC DNA]</scope>
    <source>
        <strain evidence="7 8">TFFH 294</strain>
    </source>
</reference>
<dbReference type="GO" id="GO:0005640">
    <property type="term" value="C:nuclear outer membrane"/>
    <property type="evidence" value="ECO:0007669"/>
    <property type="project" value="UniProtKB-SubCell"/>
</dbReference>
<proteinExistence type="inferred from homology"/>
<dbReference type="PANTHER" id="PTHR12265">
    <property type="entry name" value="TRANSMEMBRANE PROTEIN 53"/>
    <property type="match status" value="1"/>
</dbReference>
<comment type="subcellular location">
    <subcellularLocation>
        <location evidence="6">Nucleus outer membrane</location>
        <topology evidence="6">Single-pass membrane protein</topology>
    </subcellularLocation>
</comment>
<dbReference type="OrthoDB" id="77878at2759"/>
<organism evidence="7 8">
    <name type="scientific">Fibroporia radiculosa</name>
    <dbReference type="NCBI Taxonomy" id="599839"/>
    <lineage>
        <taxon>Eukaryota</taxon>
        <taxon>Fungi</taxon>
        <taxon>Dikarya</taxon>
        <taxon>Basidiomycota</taxon>
        <taxon>Agaricomycotina</taxon>
        <taxon>Agaricomycetes</taxon>
        <taxon>Polyporales</taxon>
        <taxon>Fibroporiaceae</taxon>
        <taxon>Fibroporia</taxon>
    </lineage>
</organism>
<dbReference type="GeneID" id="24098987"/>
<keyword evidence="3" id="KW-1133">Transmembrane helix</keyword>
<dbReference type="SUPFAM" id="SSF53474">
    <property type="entry name" value="alpha/beta-Hydrolases"/>
    <property type="match status" value="1"/>
</dbReference>
<evidence type="ECO:0000256" key="4">
    <source>
        <dbReference type="ARBA" id="ARBA00023136"/>
    </source>
</evidence>
<sequence length="308" mass="32935">MSAPSSSQRELTFVELSPQVLLFAREGKSIDWRHPSVIILFGWMDARVAHLMKYAEHLRAAFGTSTLVVVRSTSRYYFTPQSQLEAALVPVAEAIQKEIADSAQFRGVLVHVLSNGGGFEFMTLRKVLAKMRPPLSLPGDACSSSPPAPAALVLDSVPGDDGLASALRALAPAHPVLRALAVPVIALIYGAWAATNALLGHAPLFAELRAALSGVVLLPAVPGPAAGGQAAPRLYVYSDADRIVRGADVARHAREAEDAGFDVAVERLATSAHVAHMRNDPERYWAAVRRVWARAVERSGMRAVSAAR</sequence>
<keyword evidence="4" id="KW-0472">Membrane</keyword>
<evidence type="ECO:0000256" key="5">
    <source>
        <dbReference type="ARBA" id="ARBA00023242"/>
    </source>
</evidence>
<evidence type="ECO:0000313" key="7">
    <source>
        <dbReference type="EMBL" id="CCM04076.1"/>
    </source>
</evidence>
<evidence type="ECO:0000256" key="2">
    <source>
        <dbReference type="ARBA" id="ARBA00022692"/>
    </source>
</evidence>
<evidence type="ECO:0000313" key="8">
    <source>
        <dbReference type="Proteomes" id="UP000006352"/>
    </source>
</evidence>
<dbReference type="Pfam" id="PF05705">
    <property type="entry name" value="DUF829"/>
    <property type="match status" value="1"/>
</dbReference>
<dbReference type="HOGENOM" id="CLU_036503_0_1_1"/>
<gene>
    <name evidence="7" type="ORF">FIBRA_06235</name>
</gene>
<keyword evidence="5" id="KW-0539">Nucleus</keyword>
<keyword evidence="8" id="KW-1185">Reference proteome</keyword>
<protein>
    <recommendedName>
        <fullName evidence="9">DUF829 domain-containing protein</fullName>
    </recommendedName>
</protein>
<evidence type="ECO:0000256" key="1">
    <source>
        <dbReference type="ARBA" id="ARBA00007387"/>
    </source>
</evidence>
<dbReference type="PANTHER" id="PTHR12265:SF30">
    <property type="entry name" value="TRANSMEMBRANE PROTEIN 53"/>
    <property type="match status" value="1"/>
</dbReference>
<keyword evidence="2" id="KW-0812">Transmembrane</keyword>
<dbReference type="Proteomes" id="UP000006352">
    <property type="component" value="Unassembled WGS sequence"/>
</dbReference>
<name>J4IB56_9APHY</name>
<comment type="similarity">
    <text evidence="1">Belongs to the TMEM53 family.</text>
</comment>
<dbReference type="InterPro" id="IPR008547">
    <property type="entry name" value="DUF829_TMEM53"/>
</dbReference>
<accession>J4IB56</accession>
<evidence type="ECO:0008006" key="9">
    <source>
        <dbReference type="Google" id="ProtNLM"/>
    </source>
</evidence>